<dbReference type="InterPro" id="IPR003598">
    <property type="entry name" value="Ig_sub2"/>
</dbReference>
<dbReference type="SMART" id="SM00409">
    <property type="entry name" value="IG"/>
    <property type="match status" value="7"/>
</dbReference>
<evidence type="ECO:0000313" key="7">
    <source>
        <dbReference type="EMBL" id="VDM65028.1"/>
    </source>
</evidence>
<feature type="region of interest" description="Disordered" evidence="4">
    <location>
        <begin position="2041"/>
        <end position="2072"/>
    </location>
</feature>
<accession>A0A3P7K738</accession>
<evidence type="ECO:0000256" key="3">
    <source>
        <dbReference type="ARBA" id="ARBA00023319"/>
    </source>
</evidence>
<proteinExistence type="predicted"/>
<dbReference type="EMBL" id="UYYB01000030">
    <property type="protein sequence ID" value="VDM65028.1"/>
    <property type="molecule type" value="Genomic_DNA"/>
</dbReference>
<feature type="domain" description="Ig-like" evidence="5">
    <location>
        <begin position="994"/>
        <end position="1078"/>
    </location>
</feature>
<feature type="compositionally biased region" description="Low complexity" evidence="4">
    <location>
        <begin position="875"/>
        <end position="890"/>
    </location>
</feature>
<feature type="non-terminal residue" evidence="7">
    <location>
        <position position="2099"/>
    </location>
</feature>
<dbReference type="InterPro" id="IPR036179">
    <property type="entry name" value="Ig-like_dom_sf"/>
</dbReference>
<evidence type="ECO:0008006" key="9">
    <source>
        <dbReference type="Google" id="ProtNLM"/>
    </source>
</evidence>
<dbReference type="InterPro" id="IPR013098">
    <property type="entry name" value="Ig_I-set"/>
</dbReference>
<feature type="domain" description="Fibronectin type-III" evidence="6">
    <location>
        <begin position="1279"/>
        <end position="1390"/>
    </location>
</feature>
<feature type="region of interest" description="Disordered" evidence="4">
    <location>
        <begin position="235"/>
        <end position="801"/>
    </location>
</feature>
<dbReference type="SMART" id="SM00408">
    <property type="entry name" value="IGc2"/>
    <property type="match status" value="3"/>
</dbReference>
<organism evidence="7 8">
    <name type="scientific">Strongylus vulgaris</name>
    <name type="common">Blood worm</name>
    <dbReference type="NCBI Taxonomy" id="40348"/>
    <lineage>
        <taxon>Eukaryota</taxon>
        <taxon>Metazoa</taxon>
        <taxon>Ecdysozoa</taxon>
        <taxon>Nematoda</taxon>
        <taxon>Chromadorea</taxon>
        <taxon>Rhabditida</taxon>
        <taxon>Rhabditina</taxon>
        <taxon>Rhabditomorpha</taxon>
        <taxon>Strongyloidea</taxon>
        <taxon>Strongylidae</taxon>
        <taxon>Strongylus</taxon>
    </lineage>
</organism>
<dbReference type="FunFam" id="2.60.40.10:FF:000056">
    <property type="entry name" value="twitchin isoform X4"/>
    <property type="match status" value="1"/>
</dbReference>
<dbReference type="InterPro" id="IPR007110">
    <property type="entry name" value="Ig-like_dom"/>
</dbReference>
<evidence type="ECO:0000259" key="5">
    <source>
        <dbReference type="PROSITE" id="PS50835"/>
    </source>
</evidence>
<keyword evidence="1" id="KW-0677">Repeat</keyword>
<feature type="compositionally biased region" description="Basic and acidic residues" evidence="4">
    <location>
        <begin position="309"/>
        <end position="797"/>
    </location>
</feature>
<feature type="domain" description="Ig-like" evidence="5">
    <location>
        <begin position="1585"/>
        <end position="1669"/>
    </location>
</feature>
<feature type="region of interest" description="Disordered" evidence="4">
    <location>
        <begin position="34"/>
        <end position="69"/>
    </location>
</feature>
<dbReference type="GO" id="GO:0030017">
    <property type="term" value="C:sarcomere"/>
    <property type="evidence" value="ECO:0007669"/>
    <property type="project" value="UniProtKB-ARBA"/>
</dbReference>
<dbReference type="InterPro" id="IPR050964">
    <property type="entry name" value="Striated_Muscle_Regulatory"/>
</dbReference>
<feature type="domain" description="Ig-like" evidence="5">
    <location>
        <begin position="1482"/>
        <end position="1577"/>
    </location>
</feature>
<name>A0A3P7K738_STRVU</name>
<feature type="domain" description="Fibronectin type-III" evidence="6">
    <location>
        <begin position="1972"/>
        <end position="2058"/>
    </location>
</feature>
<dbReference type="PRINTS" id="PR00014">
    <property type="entry name" value="FNTYPEIII"/>
</dbReference>
<keyword evidence="8" id="KW-1185">Reference proteome</keyword>
<dbReference type="PANTHER" id="PTHR13817:SF166">
    <property type="entry name" value="NEURONAL IGCAM-RELATED"/>
    <property type="match status" value="1"/>
</dbReference>
<feature type="domain" description="Ig-like" evidence="5">
    <location>
        <begin position="1673"/>
        <end position="1762"/>
    </location>
</feature>
<feature type="domain" description="Fibronectin type-III" evidence="6">
    <location>
        <begin position="1395"/>
        <end position="1483"/>
    </location>
</feature>
<gene>
    <name evidence="7" type="ORF">SVUK_LOCUS26</name>
</gene>
<keyword evidence="2" id="KW-1015">Disulfide bond</keyword>
<feature type="region of interest" description="Disordered" evidence="4">
    <location>
        <begin position="88"/>
        <end position="129"/>
    </location>
</feature>
<keyword evidence="3" id="KW-0393">Immunoglobulin domain</keyword>
<sequence>MEEDLFEKELTLPTKREEEITEILVEEELLKTMDQTGKKPVKKQVRVPKRGTEDVEEVTKQTMEEEEGKKELEIEVDKKKIVEEEIVHRKELKEEEPATEKPVEPRKKEYEEGKISPKEGQKVKKDSATEVTKFSEEVAVVTKDEKSEKEKKEGTRLKKVKAKKGLPAKEEATEEVISVEEEVIEKFPEEESGKKKKKVPKALVIPDEISSRFGEPSTLLSETNITTKIVAREGSAEAISPVKQPQSASVAVKVDSKIRPRAGTPSEEFSEFPFKRRSQTPEGKEEDVGSRPGLKPKSTDRAGLPPKPGAEKPEMMEEAEKERFAEKQTKAEEDNLIEKKKEIKGKEMLEEKAKEKKPEEVAIGKKKKEMKEKKKPEEKEKELGKKEEIREKEKKEEKVEEKEKEEALPKKKKEIKEKDKSEVEPREKKPKEESVFAKKQVKEKEKPEEKQKELEKKQEEKEKERKEVKVEEKEQKEEAVLGKRETKEKDKLGAKSEEKKPKEEAVLAEKIKEKEKLDEKQKELEKKKEVKEKERKEEKVEGKKPKEEAVPEKMKETKEKEKPEEELKEKKPKEEAILAKKQVKEKEKPEEKQKELEKKQEGKEKEKKGEKFEEKKEETLPEKKKEMKEKEKPEEEPKEKKPKEEAVLAKKQLKEKEKPKEKQKELEKKQEAREKERKEEEVKEKKPKEVVSEMKETKETEEKKLKEEAMPGMKERKSKEKEKKEEEIEEKRPKKTELGEKKKEMIGEDKLNKKTEEESALETKIEVMEEKSEKKEEEKKPEAGLLSERKTEEDKDIKKKKKLKKKVEVVIEEKKDQTGEEIKVLLNGEVKETSEVIEPEKRPEKKRKQLIEETIPEDEAVDVLSGEVDKRDSEAVSSRTSRKSSGASSVESYTISRRRMRKEGFVSTPGAEVLALRGDTVRLECELVNDHDEVEWFINDKSFAADARASEESLGPMRILLIRDLTPRDTDMIVEVRLGDYSAISKITVEDTHPEMIKRLQRRTTGREGQDVVLSVEVDHEAQEVAWFKNDIMLTTSEKYLVEAEGTVYRLTIREATYGDAGQYNVVVDGSKSYTNLQIQGKPVVKKVERRIIEVERDENIIFNVPFECYEEPTVSCLFNGTALREDAKIHIDMSDDIVRFCKKHVKKADSGEYTIKLFNEIGEDSETVTVRVKDVPGKPQSVSVTEIESEAISIAWTAPENDGGQPITGYIVEKKEDGRRTFHKVAQVSASKTSYTVEDLEMVTGYILRVSAVNKYGAGEPTDTPVVTTGTPYTAPQITEPPIISQVSGNTCALSWEKPAHDGESPIYGYDVYRKENGGNWIKARSLIFTSSRLIRINDELQFHEHFTVKNLQPNISYVFKVEAHNEAGFISSSNVESEPLLIRATLDVPTTILPTPRVITTGLESVTVEWDVDEYVAYSEFVLSYKSESSSVWTEVTCKTNSCKINELKEGVSYVFKVAPINEQGIGEYSEETQPIKIMPAVAPVIIKPIKNVTVPRKRTLHLECHANGEPAPEYVWFKDGVEIIPENSNTEIVNEGYMSFLKIHSVEAFDAGNYMCEVENEHGKTSCSAKIQISDVRCHFESSFSEYIEATEGQDIQLRCTLSDKDGVVVWYKDGKVLKDDDHISISAEDTSRTLKITGANDSDSGMYRCETSDGRSKTEGELLVKEEEPHIRVGPQDDTIREFGKTVELKCELTKPVHRVLWFRNKKEIWAQMNKYLIETIDCTSTLVILNFDRSDVGDYYAVLSEKESSAPAHIELEVAPEIKITENLGEQITLHADAELDFHVEAYGNPQPLITILHKNERIQSRPEVNVEEYEDVLSVRMKNLTQNDIGTIRITAENVAGTAQKELSLNVIDVPSEPLDLEAREITAESTILSWSPPEEENGADVTSYVIERRAVESNRWRTVGKTDANTFVFKAEGLMSKQVYGFRVMAVNEVGEGPPSQLIDIITLEEEAVDGVLPELVLLDAPGAPSVERDEGKITVAWNPVMDAMVYRLERRDESNDWLEVVTIDKTTFVDRSLQKSGTYRYRVIAENPNAESKPSGESAPVSVVIERKEGEEDASLGRREDVVEAEMADTAEKIVDGLQINGAKTDG</sequence>
<evidence type="ECO:0000256" key="2">
    <source>
        <dbReference type="ARBA" id="ARBA00023157"/>
    </source>
</evidence>
<dbReference type="Pfam" id="PF00041">
    <property type="entry name" value="fn3"/>
    <property type="match status" value="4"/>
</dbReference>
<feature type="domain" description="Fibronectin type-III" evidence="6">
    <location>
        <begin position="1179"/>
        <end position="1273"/>
    </location>
</feature>
<feature type="domain" description="Fibronectin type-III" evidence="6">
    <location>
        <begin position="1863"/>
        <end position="1957"/>
    </location>
</feature>
<dbReference type="SUPFAM" id="SSF48726">
    <property type="entry name" value="Immunoglobulin"/>
    <property type="match status" value="7"/>
</dbReference>
<dbReference type="InterPro" id="IPR036116">
    <property type="entry name" value="FN3_sf"/>
</dbReference>
<dbReference type="Pfam" id="PF07679">
    <property type="entry name" value="I-set"/>
    <property type="match status" value="6"/>
</dbReference>
<feature type="compositionally biased region" description="Basic and acidic residues" evidence="4">
    <location>
        <begin position="833"/>
        <end position="843"/>
    </location>
</feature>
<dbReference type="OrthoDB" id="504170at2759"/>
<feature type="region of interest" description="Disordered" evidence="4">
    <location>
        <begin position="833"/>
        <end position="894"/>
    </location>
</feature>
<evidence type="ECO:0000256" key="4">
    <source>
        <dbReference type="SAM" id="MobiDB-lite"/>
    </source>
</evidence>
<reference evidence="7 8" key="1">
    <citation type="submission" date="2018-11" db="EMBL/GenBank/DDBJ databases">
        <authorList>
            <consortium name="Pathogen Informatics"/>
        </authorList>
    </citation>
    <scope>NUCLEOTIDE SEQUENCE [LARGE SCALE GENOMIC DNA]</scope>
</reference>
<dbReference type="PROSITE" id="PS50835">
    <property type="entry name" value="IG_LIKE"/>
    <property type="match status" value="4"/>
</dbReference>
<dbReference type="CDD" id="cd00063">
    <property type="entry name" value="FN3"/>
    <property type="match status" value="5"/>
</dbReference>
<dbReference type="Proteomes" id="UP000270094">
    <property type="component" value="Unassembled WGS sequence"/>
</dbReference>
<dbReference type="InterPro" id="IPR003961">
    <property type="entry name" value="FN3_dom"/>
</dbReference>
<evidence type="ECO:0000313" key="8">
    <source>
        <dbReference type="Proteomes" id="UP000270094"/>
    </source>
</evidence>
<feature type="compositionally biased region" description="Basic and acidic residues" evidence="4">
    <location>
        <begin position="2057"/>
        <end position="2072"/>
    </location>
</feature>
<dbReference type="PANTHER" id="PTHR13817">
    <property type="entry name" value="TITIN"/>
    <property type="match status" value="1"/>
</dbReference>
<dbReference type="SMART" id="SM00060">
    <property type="entry name" value="FN3"/>
    <property type="match status" value="5"/>
</dbReference>
<dbReference type="Gene3D" id="2.60.40.10">
    <property type="entry name" value="Immunoglobulins"/>
    <property type="match status" value="12"/>
</dbReference>
<feature type="compositionally biased region" description="Basic residues" evidence="4">
    <location>
        <begin position="39"/>
        <end position="49"/>
    </location>
</feature>
<evidence type="ECO:0000259" key="6">
    <source>
        <dbReference type="PROSITE" id="PS50853"/>
    </source>
</evidence>
<dbReference type="InterPro" id="IPR003599">
    <property type="entry name" value="Ig_sub"/>
</dbReference>
<dbReference type="SUPFAM" id="SSF49265">
    <property type="entry name" value="Fibronectin type III"/>
    <property type="match status" value="4"/>
</dbReference>
<protein>
    <recommendedName>
        <fullName evidence="9">Titin-like</fullName>
    </recommendedName>
</protein>
<dbReference type="InterPro" id="IPR013783">
    <property type="entry name" value="Ig-like_fold"/>
</dbReference>
<evidence type="ECO:0000256" key="1">
    <source>
        <dbReference type="ARBA" id="ARBA00022737"/>
    </source>
</evidence>
<dbReference type="PROSITE" id="PS50853">
    <property type="entry name" value="FN3"/>
    <property type="match status" value="5"/>
</dbReference>
<dbReference type="FunFam" id="2.60.40.10:FF:000107">
    <property type="entry name" value="Myosin, light chain kinase a"/>
    <property type="match status" value="1"/>
</dbReference>
<feature type="compositionally biased region" description="Basic and acidic residues" evidence="4">
    <location>
        <begin position="50"/>
        <end position="69"/>
    </location>
</feature>